<gene>
    <name evidence="1" type="ORF">KV112_04555</name>
</gene>
<reference evidence="1 2" key="1">
    <citation type="submission" date="2023-12" db="EMBL/GenBank/DDBJ databases">
        <title>Description of new species of Mycobacterium terrae complex isolated from sewage at the Sao Paulo Zoological Park Foundation in Brazil.</title>
        <authorList>
            <person name="Romagnoli C.L."/>
            <person name="Conceicao E.C."/>
            <person name="Machado E."/>
            <person name="Barreto L.B.P.F."/>
            <person name="Sharma A."/>
            <person name="Silva N.M."/>
            <person name="Marques L.E."/>
            <person name="Juliana M.A."/>
            <person name="Lourenco M.C.S."/>
            <person name="Digiampietri L.A."/>
            <person name="Suffys P.N."/>
            <person name="Viana-Niero C."/>
        </authorList>
    </citation>
    <scope>NUCLEOTIDE SEQUENCE [LARGE SCALE GENOMIC DNA]</scope>
    <source>
        <strain evidence="1 2">MYC123</strain>
    </source>
</reference>
<sequence length="61" mass="6868">MRITRIVETSVPLRGEIANALVDFSRHTVSMVAVVSDGFDRRHAFPSPGMLVKSVERQWIT</sequence>
<dbReference type="RefSeq" id="WP_224866108.1">
    <property type="nucleotide sequence ID" value="NZ_JAYJJT010000004.1"/>
</dbReference>
<dbReference type="Gene3D" id="3.30.390.10">
    <property type="entry name" value="Enolase-like, N-terminal domain"/>
    <property type="match status" value="1"/>
</dbReference>
<name>A0ABU5YJ37_9MYCO</name>
<evidence type="ECO:0000313" key="2">
    <source>
        <dbReference type="Proteomes" id="UP001299046"/>
    </source>
</evidence>
<comment type="caution">
    <text evidence="1">The sequence shown here is derived from an EMBL/GenBank/DDBJ whole genome shotgun (WGS) entry which is preliminary data.</text>
</comment>
<keyword evidence="2" id="KW-1185">Reference proteome</keyword>
<accession>A0ABU5YJ37</accession>
<dbReference type="InterPro" id="IPR029017">
    <property type="entry name" value="Enolase-like_N"/>
</dbReference>
<proteinExistence type="predicted"/>
<evidence type="ECO:0000313" key="1">
    <source>
        <dbReference type="EMBL" id="MEB3049019.1"/>
    </source>
</evidence>
<dbReference type="Proteomes" id="UP001299046">
    <property type="component" value="Unassembled WGS sequence"/>
</dbReference>
<protein>
    <submittedName>
        <fullName evidence="1">Uncharacterized protein</fullName>
    </submittedName>
</protein>
<organism evidence="1 2">
    <name type="scientific">[Mycobacterium] zoologicum</name>
    <dbReference type="NCBI Taxonomy" id="2872311"/>
    <lineage>
        <taxon>Bacteria</taxon>
        <taxon>Bacillati</taxon>
        <taxon>Actinomycetota</taxon>
        <taxon>Actinomycetes</taxon>
        <taxon>Mycobacteriales</taxon>
        <taxon>Mycobacteriaceae</taxon>
        <taxon>Mycolicibacter</taxon>
    </lineage>
</organism>
<dbReference type="EMBL" id="JAYJJT010000004">
    <property type="protein sequence ID" value="MEB3049019.1"/>
    <property type="molecule type" value="Genomic_DNA"/>
</dbReference>